<evidence type="ECO:0000313" key="12">
    <source>
        <dbReference type="Proteomes" id="UP000177390"/>
    </source>
</evidence>
<dbReference type="Pfam" id="PF01132">
    <property type="entry name" value="EFP"/>
    <property type="match status" value="1"/>
</dbReference>
<dbReference type="HAMAP" id="MF_00141">
    <property type="entry name" value="EF_P"/>
    <property type="match status" value="1"/>
</dbReference>
<dbReference type="NCBIfam" id="NF001810">
    <property type="entry name" value="PRK00529.1"/>
    <property type="match status" value="1"/>
</dbReference>
<dbReference type="SUPFAM" id="SSF50104">
    <property type="entry name" value="Translation proteins SH3-like domain"/>
    <property type="match status" value="1"/>
</dbReference>
<evidence type="ECO:0000256" key="2">
    <source>
        <dbReference type="ARBA" id="ARBA00004815"/>
    </source>
</evidence>
<dbReference type="AlphaFoldDB" id="A0A1F5EX97"/>
<dbReference type="InterPro" id="IPR013185">
    <property type="entry name" value="Transl_elong_KOW-like"/>
</dbReference>
<organism evidence="11 12">
    <name type="scientific">Candidatus Collierbacteria bacterium RIFCSPHIGHO2_02_FULL_49_10</name>
    <dbReference type="NCBI Taxonomy" id="1817723"/>
    <lineage>
        <taxon>Bacteria</taxon>
        <taxon>Candidatus Collieribacteriota</taxon>
    </lineage>
</organism>
<evidence type="ECO:0000313" key="11">
    <source>
        <dbReference type="EMBL" id="OGD71997.1"/>
    </source>
</evidence>
<dbReference type="PANTHER" id="PTHR30053:SF14">
    <property type="entry name" value="TRANSLATION ELONGATION FACTOR KOW-LIKE DOMAIN-CONTAINING PROTEIN"/>
    <property type="match status" value="1"/>
</dbReference>
<comment type="caution">
    <text evidence="11">The sequence shown here is derived from an EMBL/GenBank/DDBJ whole genome shotgun (WGS) entry which is preliminary data.</text>
</comment>
<dbReference type="Pfam" id="PF09285">
    <property type="entry name" value="Elong-fact-P_C"/>
    <property type="match status" value="1"/>
</dbReference>
<evidence type="ECO:0000259" key="9">
    <source>
        <dbReference type="SMART" id="SM00841"/>
    </source>
</evidence>
<feature type="non-terminal residue" evidence="11">
    <location>
        <position position="1"/>
    </location>
</feature>
<comment type="similarity">
    <text evidence="3 8">Belongs to the elongation factor P family.</text>
</comment>
<comment type="pathway">
    <text evidence="2">Protein biosynthesis; polypeptide chain elongation.</text>
</comment>
<keyword evidence="4" id="KW-0963">Cytoplasm</keyword>
<dbReference type="SMART" id="SM01185">
    <property type="entry name" value="EFP"/>
    <property type="match status" value="1"/>
</dbReference>
<dbReference type="CDD" id="cd04470">
    <property type="entry name" value="S1_EF-P_repeat_1"/>
    <property type="match status" value="1"/>
</dbReference>
<dbReference type="FunFam" id="2.40.50.140:FF:000009">
    <property type="entry name" value="Elongation factor P"/>
    <property type="match status" value="1"/>
</dbReference>
<protein>
    <recommendedName>
        <fullName evidence="7">Elongation factor P</fullName>
    </recommendedName>
</protein>
<dbReference type="SMART" id="SM00841">
    <property type="entry name" value="Elong-fact-P_C"/>
    <property type="match status" value="1"/>
</dbReference>
<dbReference type="UniPathway" id="UPA00345"/>
<dbReference type="Gene3D" id="2.40.50.140">
    <property type="entry name" value="Nucleic acid-binding proteins"/>
    <property type="match status" value="2"/>
</dbReference>
<evidence type="ECO:0000256" key="3">
    <source>
        <dbReference type="ARBA" id="ARBA00009479"/>
    </source>
</evidence>
<dbReference type="FunFam" id="2.40.50.140:FF:000004">
    <property type="entry name" value="Elongation factor P"/>
    <property type="match status" value="1"/>
</dbReference>
<evidence type="ECO:0000256" key="1">
    <source>
        <dbReference type="ARBA" id="ARBA00004496"/>
    </source>
</evidence>
<dbReference type="GO" id="GO:0043043">
    <property type="term" value="P:peptide biosynthetic process"/>
    <property type="evidence" value="ECO:0007669"/>
    <property type="project" value="InterPro"/>
</dbReference>
<dbReference type="InterPro" id="IPR008991">
    <property type="entry name" value="Translation_prot_SH3-like_sf"/>
</dbReference>
<dbReference type="NCBIfam" id="TIGR00038">
    <property type="entry name" value="efp"/>
    <property type="match status" value="1"/>
</dbReference>
<dbReference type="PANTHER" id="PTHR30053">
    <property type="entry name" value="ELONGATION FACTOR P"/>
    <property type="match status" value="1"/>
</dbReference>
<evidence type="ECO:0000256" key="6">
    <source>
        <dbReference type="ARBA" id="ARBA00022917"/>
    </source>
</evidence>
<dbReference type="Pfam" id="PF08207">
    <property type="entry name" value="EFP_N"/>
    <property type="match status" value="1"/>
</dbReference>
<dbReference type="EMBL" id="MFAH01000010">
    <property type="protein sequence ID" value="OGD71997.1"/>
    <property type="molecule type" value="Genomic_DNA"/>
</dbReference>
<accession>A0A1F5EX97</accession>
<dbReference type="GO" id="GO:0005829">
    <property type="term" value="C:cytosol"/>
    <property type="evidence" value="ECO:0007669"/>
    <property type="project" value="UniProtKB-ARBA"/>
</dbReference>
<dbReference type="Proteomes" id="UP000177390">
    <property type="component" value="Unassembled WGS sequence"/>
</dbReference>
<dbReference type="InterPro" id="IPR012340">
    <property type="entry name" value="NA-bd_OB-fold"/>
</dbReference>
<dbReference type="CDD" id="cd05794">
    <property type="entry name" value="S1_EF-P_repeat_2"/>
    <property type="match status" value="1"/>
</dbReference>
<dbReference type="GO" id="GO:0003746">
    <property type="term" value="F:translation elongation factor activity"/>
    <property type="evidence" value="ECO:0007669"/>
    <property type="project" value="UniProtKB-UniRule"/>
</dbReference>
<name>A0A1F5EX97_9BACT</name>
<dbReference type="InterPro" id="IPR020599">
    <property type="entry name" value="Transl_elong_fac_P/YeiP"/>
</dbReference>
<feature type="domain" description="Elongation factor P C-terminal" evidence="9">
    <location>
        <begin position="115"/>
        <end position="170"/>
    </location>
</feature>
<keyword evidence="5 11" id="KW-0251">Elongation factor</keyword>
<evidence type="ECO:0000256" key="8">
    <source>
        <dbReference type="RuleBase" id="RU004389"/>
    </source>
</evidence>
<reference evidence="11 12" key="1">
    <citation type="journal article" date="2016" name="Nat. Commun.">
        <title>Thousands of microbial genomes shed light on interconnected biogeochemical processes in an aquifer system.</title>
        <authorList>
            <person name="Anantharaman K."/>
            <person name="Brown C.T."/>
            <person name="Hug L.A."/>
            <person name="Sharon I."/>
            <person name="Castelle C.J."/>
            <person name="Probst A.J."/>
            <person name="Thomas B.C."/>
            <person name="Singh A."/>
            <person name="Wilkins M.J."/>
            <person name="Karaoz U."/>
            <person name="Brodie E.L."/>
            <person name="Williams K.H."/>
            <person name="Hubbard S.S."/>
            <person name="Banfield J.F."/>
        </authorList>
    </citation>
    <scope>NUCLEOTIDE SEQUENCE [LARGE SCALE GENOMIC DNA]</scope>
</reference>
<evidence type="ECO:0000256" key="7">
    <source>
        <dbReference type="NCBIfam" id="TIGR00038"/>
    </source>
</evidence>
<evidence type="ECO:0000256" key="4">
    <source>
        <dbReference type="ARBA" id="ARBA00022490"/>
    </source>
</evidence>
<dbReference type="InterPro" id="IPR011768">
    <property type="entry name" value="Transl_elongation_fac_P"/>
</dbReference>
<dbReference type="InterPro" id="IPR015365">
    <property type="entry name" value="Elong-fact-P_C"/>
</dbReference>
<keyword evidence="6" id="KW-0648">Protein biosynthesis</keyword>
<dbReference type="InterPro" id="IPR014722">
    <property type="entry name" value="Rib_uL2_dom2"/>
</dbReference>
<gene>
    <name evidence="11" type="ORF">A3D09_00855</name>
</gene>
<comment type="subcellular location">
    <subcellularLocation>
        <location evidence="1">Cytoplasm</location>
    </subcellularLocation>
</comment>
<dbReference type="InterPro" id="IPR001059">
    <property type="entry name" value="Transl_elong_P/YeiP_cen"/>
</dbReference>
<dbReference type="PIRSF" id="PIRSF005901">
    <property type="entry name" value="EF-P"/>
    <property type="match status" value="1"/>
</dbReference>
<evidence type="ECO:0000256" key="5">
    <source>
        <dbReference type="ARBA" id="ARBA00022768"/>
    </source>
</evidence>
<evidence type="ECO:0000259" key="10">
    <source>
        <dbReference type="SMART" id="SM01185"/>
    </source>
</evidence>
<sequence length="172" mass="19352">DEGTPWKVMKYDFIKMGRGGATIKVKARNLVSGSIITKSFQSGNMVEDIALEKRHLQYLYKDDEKIYFMDPISFEQVELPVSTVGDDISYLVEGEKSWVLYWNERVLGVEVPASVVMEVTEAEHWEKGNSVSNLTKPVKVASGLTVMAPLFIKKGDKLKINTEEGSYIGRVN</sequence>
<dbReference type="SUPFAM" id="SSF50249">
    <property type="entry name" value="Nucleic acid-binding proteins"/>
    <property type="match status" value="2"/>
</dbReference>
<feature type="domain" description="Translation elongation factor P/YeiP central" evidence="10">
    <location>
        <begin position="53"/>
        <end position="107"/>
    </location>
</feature>
<proteinExistence type="inferred from homology"/>
<dbReference type="Gene3D" id="2.30.30.30">
    <property type="match status" value="1"/>
</dbReference>